<dbReference type="RefSeq" id="WP_311670286.1">
    <property type="nucleotide sequence ID" value="NZ_JAVREO010000024.1"/>
</dbReference>
<keyword evidence="1" id="KW-0472">Membrane</keyword>
<feature type="transmembrane region" description="Helical" evidence="1">
    <location>
        <begin position="111"/>
        <end position="128"/>
    </location>
</feature>
<proteinExistence type="predicted"/>
<feature type="transmembrane region" description="Helical" evidence="1">
    <location>
        <begin position="21"/>
        <end position="48"/>
    </location>
</feature>
<keyword evidence="3" id="KW-1185">Reference proteome</keyword>
<dbReference type="Proteomes" id="UP001183410">
    <property type="component" value="Unassembled WGS sequence"/>
</dbReference>
<name>A0ABU2JYY2_9ACTN</name>
<evidence type="ECO:0000256" key="1">
    <source>
        <dbReference type="SAM" id="Phobius"/>
    </source>
</evidence>
<comment type="caution">
    <text evidence="2">The sequence shown here is derived from an EMBL/GenBank/DDBJ whole genome shotgun (WGS) entry which is preliminary data.</text>
</comment>
<evidence type="ECO:0008006" key="4">
    <source>
        <dbReference type="Google" id="ProtNLM"/>
    </source>
</evidence>
<sequence length="266" mass="28202">MPRPARPARRPTPTPLGPPAAGWALTGTLLGLVCLPAAVATWSVLAHLLADEEETWQLFPAGTRWPELAEGTATALVFGCVVLALLAQSVLDRLPTWERSPDAFAAPGRNAVLGGVALGAFAATPGFRDPLGAALVWSLGLACGCVTAVLVGRLTRDVEGLARRRARVARLRAHGTRVRAEVLAVEVPLWVGDRPRFTVRARFHTPRGTLVATGELLTEVAQAPVVGGTVLLWYDAEDDADVLVARDPGSVRDPLAQERYRPPACG</sequence>
<organism evidence="2 3">
    <name type="scientific">Streptomyces chisholmiae</name>
    <dbReference type="NCBI Taxonomy" id="3075540"/>
    <lineage>
        <taxon>Bacteria</taxon>
        <taxon>Bacillati</taxon>
        <taxon>Actinomycetota</taxon>
        <taxon>Actinomycetes</taxon>
        <taxon>Kitasatosporales</taxon>
        <taxon>Streptomycetaceae</taxon>
        <taxon>Streptomyces</taxon>
    </lineage>
</organism>
<feature type="transmembrane region" description="Helical" evidence="1">
    <location>
        <begin position="68"/>
        <end position="91"/>
    </location>
</feature>
<dbReference type="EMBL" id="JAVREO010000024">
    <property type="protein sequence ID" value="MDT0270207.1"/>
    <property type="molecule type" value="Genomic_DNA"/>
</dbReference>
<feature type="transmembrane region" description="Helical" evidence="1">
    <location>
        <begin position="134"/>
        <end position="155"/>
    </location>
</feature>
<reference evidence="3" key="1">
    <citation type="submission" date="2023-07" db="EMBL/GenBank/DDBJ databases">
        <title>30 novel species of actinomycetes from the DSMZ collection.</title>
        <authorList>
            <person name="Nouioui I."/>
        </authorList>
    </citation>
    <scope>NUCLEOTIDE SEQUENCE [LARGE SCALE GENOMIC DNA]</scope>
    <source>
        <strain evidence="3">DSM 44915</strain>
    </source>
</reference>
<gene>
    <name evidence="2" type="ORF">RM844_28445</name>
</gene>
<evidence type="ECO:0000313" key="2">
    <source>
        <dbReference type="EMBL" id="MDT0270207.1"/>
    </source>
</evidence>
<keyword evidence="1" id="KW-0812">Transmembrane</keyword>
<protein>
    <recommendedName>
        <fullName evidence="4">DUF3592 domain-containing protein</fullName>
    </recommendedName>
</protein>
<accession>A0ABU2JYY2</accession>
<keyword evidence="1" id="KW-1133">Transmembrane helix</keyword>
<evidence type="ECO:0000313" key="3">
    <source>
        <dbReference type="Proteomes" id="UP001183410"/>
    </source>
</evidence>